<dbReference type="AlphaFoldDB" id="A0A833PH84"/>
<gene>
    <name evidence="2" type="ORF">GAK29_01426</name>
</gene>
<evidence type="ECO:0008006" key="4">
    <source>
        <dbReference type="Google" id="ProtNLM"/>
    </source>
</evidence>
<dbReference type="EMBL" id="WNDP01000027">
    <property type="protein sequence ID" value="KAF1026164.1"/>
    <property type="molecule type" value="Genomic_DNA"/>
</dbReference>
<organism evidence="2 3">
    <name type="scientific">Acinetobacter bereziniae</name>
    <name type="common">Acinetobacter genomosp. 10</name>
    <dbReference type="NCBI Taxonomy" id="106648"/>
    <lineage>
        <taxon>Bacteria</taxon>
        <taxon>Pseudomonadati</taxon>
        <taxon>Pseudomonadota</taxon>
        <taxon>Gammaproteobacteria</taxon>
        <taxon>Moraxellales</taxon>
        <taxon>Moraxellaceae</taxon>
        <taxon>Acinetobacter</taxon>
    </lineage>
</organism>
<dbReference type="Proteomes" id="UP000490535">
    <property type="component" value="Unassembled WGS sequence"/>
</dbReference>
<keyword evidence="1" id="KW-1133">Transmembrane helix</keyword>
<keyword evidence="1" id="KW-0472">Membrane</keyword>
<keyword evidence="1" id="KW-0812">Transmembrane</keyword>
<proteinExistence type="predicted"/>
<protein>
    <recommendedName>
        <fullName evidence="4">Superinfection immunity protein</fullName>
    </recommendedName>
</protein>
<name>A0A833PH84_ACIBZ</name>
<dbReference type="InterPro" id="IPR016410">
    <property type="entry name" value="Phage_imm"/>
</dbReference>
<feature type="transmembrane region" description="Helical" evidence="1">
    <location>
        <begin position="28"/>
        <end position="49"/>
    </location>
</feature>
<dbReference type="Pfam" id="PF14373">
    <property type="entry name" value="Imm_superinfect"/>
    <property type="match status" value="1"/>
</dbReference>
<evidence type="ECO:0000313" key="2">
    <source>
        <dbReference type="EMBL" id="KAF1026164.1"/>
    </source>
</evidence>
<evidence type="ECO:0000256" key="1">
    <source>
        <dbReference type="SAM" id="Phobius"/>
    </source>
</evidence>
<evidence type="ECO:0000313" key="3">
    <source>
        <dbReference type="Proteomes" id="UP000490535"/>
    </source>
</evidence>
<comment type="caution">
    <text evidence="2">The sequence shown here is derived from an EMBL/GenBank/DDBJ whole genome shotgun (WGS) entry which is preliminary data.</text>
</comment>
<reference evidence="3" key="1">
    <citation type="journal article" date="2020" name="MBio">
        <title>Horizontal gene transfer to a defensive symbiont with a reduced genome amongst a multipartite beetle microbiome.</title>
        <authorList>
            <person name="Waterworth S.C."/>
            <person name="Florez L.V."/>
            <person name="Rees E.R."/>
            <person name="Hertweck C."/>
            <person name="Kaltenpoth M."/>
            <person name="Kwan J.C."/>
        </authorList>
    </citation>
    <scope>NUCLEOTIDE SEQUENCE [LARGE SCALE GENOMIC DNA]</scope>
</reference>
<sequence length="71" mass="8133">MEFLIAAFVFYFLPTIIALCRGHASKWGIFAMNLFLGWSVIFWIWSFIWSLSNKGGSVNVNVNNVMNNRNG</sequence>
<accession>A0A833PH84</accession>